<feature type="coiled-coil region" evidence="2">
    <location>
        <begin position="173"/>
        <end position="250"/>
    </location>
</feature>
<dbReference type="Pfam" id="PF25917">
    <property type="entry name" value="BSH_RND"/>
    <property type="match status" value="1"/>
</dbReference>
<evidence type="ECO:0008006" key="8">
    <source>
        <dbReference type="Google" id="ProtNLM"/>
    </source>
</evidence>
<comment type="similarity">
    <text evidence="1">Belongs to the membrane fusion protein (MFP) (TC 8.A.1) family.</text>
</comment>
<keyword evidence="2" id="KW-0175">Coiled coil</keyword>
<protein>
    <recommendedName>
        <fullName evidence="8">RND efflux pump membrane fusion protein barrel-sandwich domain-containing protein</fullName>
    </recommendedName>
</protein>
<dbReference type="NCBIfam" id="TIGR01730">
    <property type="entry name" value="RND_mfp"/>
    <property type="match status" value="1"/>
</dbReference>
<dbReference type="PRINTS" id="PR01490">
    <property type="entry name" value="RTXTOXIND"/>
</dbReference>
<dbReference type="PANTHER" id="PTHR30469:SF15">
    <property type="entry name" value="HLYD FAMILY OF SECRETION PROTEINS"/>
    <property type="match status" value="1"/>
</dbReference>
<dbReference type="FunFam" id="2.40.30.170:FF:000010">
    <property type="entry name" value="Efflux RND transporter periplasmic adaptor subunit"/>
    <property type="match status" value="1"/>
</dbReference>
<accession>A0A2N5ZL92</accession>
<feature type="domain" description="YknX-like C-terminal permuted SH3-like" evidence="5">
    <location>
        <begin position="366"/>
        <end position="432"/>
    </location>
</feature>
<reference evidence="6 7" key="1">
    <citation type="submission" date="2017-11" db="EMBL/GenBank/DDBJ databases">
        <title>Genome-resolved metagenomics identifies genetic mobility, metabolic interactions, and unexpected diversity in perchlorate-reducing communities.</title>
        <authorList>
            <person name="Barnum T.P."/>
            <person name="Figueroa I.A."/>
            <person name="Carlstrom C.I."/>
            <person name="Lucas L.N."/>
            <person name="Engelbrektson A.L."/>
            <person name="Coates J.D."/>
        </authorList>
    </citation>
    <scope>NUCLEOTIDE SEQUENCE [LARGE SCALE GENOMIC DNA]</scope>
    <source>
        <strain evidence="6">BM706</strain>
    </source>
</reference>
<dbReference type="Pfam" id="PF25989">
    <property type="entry name" value="YknX_C"/>
    <property type="match status" value="1"/>
</dbReference>
<proteinExistence type="inferred from homology"/>
<evidence type="ECO:0000313" key="6">
    <source>
        <dbReference type="EMBL" id="PLX19373.1"/>
    </source>
</evidence>
<dbReference type="Proteomes" id="UP000234857">
    <property type="component" value="Unassembled WGS sequence"/>
</dbReference>
<organism evidence="6 7">
    <name type="scientific">Muiribacterium halophilum</name>
    <dbReference type="NCBI Taxonomy" id="2053465"/>
    <lineage>
        <taxon>Bacteria</taxon>
        <taxon>Candidatus Muiribacteriota</taxon>
        <taxon>Candidatus Muiribacteriia</taxon>
        <taxon>Candidatus Muiribacteriales</taxon>
        <taxon>Candidatus Muiribacteriaceae</taxon>
        <taxon>Candidatus Muiribacterium</taxon>
    </lineage>
</organism>
<dbReference type="InterPro" id="IPR058792">
    <property type="entry name" value="Beta-barrel_RND_2"/>
</dbReference>
<evidence type="ECO:0000256" key="1">
    <source>
        <dbReference type="ARBA" id="ARBA00009477"/>
    </source>
</evidence>
<evidence type="ECO:0000259" key="4">
    <source>
        <dbReference type="Pfam" id="PF25954"/>
    </source>
</evidence>
<feature type="coiled-coil region" evidence="2">
    <location>
        <begin position="110"/>
        <end position="141"/>
    </location>
</feature>
<feature type="domain" description="CusB-like beta-barrel" evidence="4">
    <location>
        <begin position="286"/>
        <end position="358"/>
    </location>
</feature>
<dbReference type="Gene3D" id="1.10.287.470">
    <property type="entry name" value="Helix hairpin bin"/>
    <property type="match status" value="1"/>
</dbReference>
<dbReference type="Gene3D" id="2.40.50.100">
    <property type="match status" value="1"/>
</dbReference>
<dbReference type="InterPro" id="IPR058625">
    <property type="entry name" value="MdtA-like_BSH"/>
</dbReference>
<dbReference type="EMBL" id="PKTG01000033">
    <property type="protein sequence ID" value="PLX19373.1"/>
    <property type="molecule type" value="Genomic_DNA"/>
</dbReference>
<evidence type="ECO:0000259" key="5">
    <source>
        <dbReference type="Pfam" id="PF25989"/>
    </source>
</evidence>
<evidence type="ECO:0000313" key="7">
    <source>
        <dbReference type="Proteomes" id="UP000234857"/>
    </source>
</evidence>
<evidence type="ECO:0000259" key="3">
    <source>
        <dbReference type="Pfam" id="PF25917"/>
    </source>
</evidence>
<dbReference type="SUPFAM" id="SSF111369">
    <property type="entry name" value="HlyD-like secretion proteins"/>
    <property type="match status" value="2"/>
</dbReference>
<sequence length="435" mass="49641">MKNYKKIILFIVLLSIIFLTGCEFLDKYLKKDNDKNKSEINVIKVAAIKVKQTTKNINNTLIGTADPEFDIKIKAQVEGKIDQILVSEGDIVEKGQILAKIEDQEVRLRVRQAQISVKDAKSEVERSKLQKKEKILEMEKEFADVQADYLRKKILLDKRKDESETKAKLYRIKAATLEEVREAERNFEQARIDYAASAKKYQTSKELFGDEKNIRGKMLDLNIDKNENNLLSLQSELEKAEFELEKYTIKSPSNGMISDVFKTSNQYINLSDADIFSLIGVKKIHVRTNVSESDIRKIEKDSEVNITFDAIKDAQYIGRIISIKPIIDTASRSFPVRILIPNEDNNIRPGMYSRISFDKLNEVEALWIPISCMRKSGNTNYVFKINKNIAIKTSVETGRQSGDMVEIISGLKSGEQIISEGVDKVSDLSKVEILR</sequence>
<dbReference type="Gene3D" id="2.40.420.20">
    <property type="match status" value="1"/>
</dbReference>
<dbReference type="Pfam" id="PF25954">
    <property type="entry name" value="Beta-barrel_RND_2"/>
    <property type="match status" value="1"/>
</dbReference>
<dbReference type="GO" id="GO:0015562">
    <property type="term" value="F:efflux transmembrane transporter activity"/>
    <property type="evidence" value="ECO:0007669"/>
    <property type="project" value="TreeGrafter"/>
</dbReference>
<comment type="caution">
    <text evidence="6">The sequence shown here is derived from an EMBL/GenBank/DDBJ whole genome shotgun (WGS) entry which is preliminary data.</text>
</comment>
<dbReference type="AlphaFoldDB" id="A0A2N5ZL92"/>
<dbReference type="PANTHER" id="PTHR30469">
    <property type="entry name" value="MULTIDRUG RESISTANCE PROTEIN MDTA"/>
    <property type="match status" value="1"/>
</dbReference>
<name>A0A2N5ZL92_MUIH1</name>
<feature type="domain" description="Multidrug resistance protein MdtA-like barrel-sandwich hybrid" evidence="3">
    <location>
        <begin position="71"/>
        <end position="259"/>
    </location>
</feature>
<dbReference type="PROSITE" id="PS51257">
    <property type="entry name" value="PROKAR_LIPOPROTEIN"/>
    <property type="match status" value="1"/>
</dbReference>
<dbReference type="InterPro" id="IPR006143">
    <property type="entry name" value="RND_pump_MFP"/>
</dbReference>
<gene>
    <name evidence="6" type="ORF">C0601_02050</name>
</gene>
<dbReference type="GO" id="GO:1990281">
    <property type="term" value="C:efflux pump complex"/>
    <property type="evidence" value="ECO:0007669"/>
    <property type="project" value="TreeGrafter"/>
</dbReference>
<dbReference type="InterPro" id="IPR058637">
    <property type="entry name" value="YknX-like_C"/>
</dbReference>
<dbReference type="Gene3D" id="2.40.30.170">
    <property type="match status" value="1"/>
</dbReference>
<evidence type="ECO:0000256" key="2">
    <source>
        <dbReference type="SAM" id="Coils"/>
    </source>
</evidence>